<evidence type="ECO:0000313" key="2">
    <source>
        <dbReference type="Proteomes" id="UP001054945"/>
    </source>
</evidence>
<proteinExistence type="predicted"/>
<organism evidence="1 2">
    <name type="scientific">Caerostris extrusa</name>
    <name type="common">Bark spider</name>
    <name type="synonym">Caerostris bankana</name>
    <dbReference type="NCBI Taxonomy" id="172846"/>
    <lineage>
        <taxon>Eukaryota</taxon>
        <taxon>Metazoa</taxon>
        <taxon>Ecdysozoa</taxon>
        <taxon>Arthropoda</taxon>
        <taxon>Chelicerata</taxon>
        <taxon>Arachnida</taxon>
        <taxon>Araneae</taxon>
        <taxon>Araneomorphae</taxon>
        <taxon>Entelegynae</taxon>
        <taxon>Araneoidea</taxon>
        <taxon>Araneidae</taxon>
        <taxon>Caerostris</taxon>
    </lineage>
</organism>
<comment type="caution">
    <text evidence="1">The sequence shown here is derived from an EMBL/GenBank/DDBJ whole genome shotgun (WGS) entry which is preliminary data.</text>
</comment>
<gene>
    <name evidence="1" type="ORF">CEXT_208771</name>
</gene>
<name>A0AAV4M8W5_CAEEX</name>
<accession>A0AAV4M8W5</accession>
<evidence type="ECO:0000313" key="1">
    <source>
        <dbReference type="EMBL" id="GIX68328.1"/>
    </source>
</evidence>
<reference evidence="1 2" key="1">
    <citation type="submission" date="2021-06" db="EMBL/GenBank/DDBJ databases">
        <title>Caerostris extrusa draft genome.</title>
        <authorList>
            <person name="Kono N."/>
            <person name="Arakawa K."/>
        </authorList>
    </citation>
    <scope>NUCLEOTIDE SEQUENCE [LARGE SCALE GENOMIC DNA]</scope>
</reference>
<dbReference type="AlphaFoldDB" id="A0AAV4M8W5"/>
<protein>
    <submittedName>
        <fullName evidence="1">Uncharacterized protein</fullName>
    </submittedName>
</protein>
<sequence length="75" mass="8959">MKIRTTKVDGLHEDALITSEIFQLLERRNIWNYLEEEIFGKKKKNLAWEKKIGRAGIQSGLKEYDRRIISIKELR</sequence>
<dbReference type="Proteomes" id="UP001054945">
    <property type="component" value="Unassembled WGS sequence"/>
</dbReference>
<dbReference type="EMBL" id="BPLR01019479">
    <property type="protein sequence ID" value="GIX68328.1"/>
    <property type="molecule type" value="Genomic_DNA"/>
</dbReference>
<keyword evidence="2" id="KW-1185">Reference proteome</keyword>